<evidence type="ECO:0000313" key="3">
    <source>
        <dbReference type="Proteomes" id="UP000294257"/>
    </source>
</evidence>
<feature type="domain" description="DUF6879" evidence="1">
    <location>
        <begin position="45"/>
        <end position="119"/>
    </location>
</feature>
<name>A0A4Q7KEW9_9PSEU</name>
<organism evidence="2 3">
    <name type="scientific">Herbihabitans rhizosphaerae</name>
    <dbReference type="NCBI Taxonomy" id="1872711"/>
    <lineage>
        <taxon>Bacteria</taxon>
        <taxon>Bacillati</taxon>
        <taxon>Actinomycetota</taxon>
        <taxon>Actinomycetes</taxon>
        <taxon>Pseudonocardiales</taxon>
        <taxon>Pseudonocardiaceae</taxon>
        <taxon>Herbihabitans</taxon>
    </lineage>
</organism>
<dbReference type="Pfam" id="PF21806">
    <property type="entry name" value="DUF6879"/>
    <property type="match status" value="1"/>
</dbReference>
<evidence type="ECO:0000313" key="2">
    <source>
        <dbReference type="EMBL" id="RZS32641.1"/>
    </source>
</evidence>
<dbReference type="OrthoDB" id="3577809at2"/>
<protein>
    <recommendedName>
        <fullName evidence="1">DUF6879 domain-containing protein</fullName>
    </recommendedName>
</protein>
<evidence type="ECO:0000259" key="1">
    <source>
        <dbReference type="Pfam" id="PF21806"/>
    </source>
</evidence>
<gene>
    <name evidence="2" type="ORF">EV193_11117</name>
</gene>
<sequence length="120" mass="13392">MELRKVSGGCEDGDCPAVYLSDTGTLVFQGTPVERADGLRLGPGERAGEDYRILDLTEKSIDLPQQDFWLFDDSTVALLNFNDDGTLRNRELADPSELDKYRSLRDLALAKAASFLEYRT</sequence>
<comment type="caution">
    <text evidence="2">The sequence shown here is derived from an EMBL/GenBank/DDBJ whole genome shotgun (WGS) entry which is preliminary data.</text>
</comment>
<dbReference type="EMBL" id="SGWQ01000011">
    <property type="protein sequence ID" value="RZS32641.1"/>
    <property type="molecule type" value="Genomic_DNA"/>
</dbReference>
<reference evidence="2 3" key="1">
    <citation type="submission" date="2019-02" db="EMBL/GenBank/DDBJ databases">
        <title>Genomic Encyclopedia of Type Strains, Phase IV (KMG-IV): sequencing the most valuable type-strain genomes for metagenomic binning, comparative biology and taxonomic classification.</title>
        <authorList>
            <person name="Goeker M."/>
        </authorList>
    </citation>
    <scope>NUCLEOTIDE SEQUENCE [LARGE SCALE GENOMIC DNA]</scope>
    <source>
        <strain evidence="2 3">DSM 101727</strain>
    </source>
</reference>
<dbReference type="Proteomes" id="UP000294257">
    <property type="component" value="Unassembled WGS sequence"/>
</dbReference>
<dbReference type="InterPro" id="IPR049244">
    <property type="entry name" value="DUF6879"/>
</dbReference>
<accession>A0A4Q7KEW9</accession>
<dbReference type="AlphaFoldDB" id="A0A4Q7KEW9"/>
<proteinExistence type="predicted"/>
<keyword evidence="3" id="KW-1185">Reference proteome</keyword>
<dbReference type="RefSeq" id="WP_130347582.1">
    <property type="nucleotide sequence ID" value="NZ_SGWQ01000011.1"/>
</dbReference>